<name>A0ABQ9I306_9NEOP</name>
<reference evidence="2 3" key="1">
    <citation type="submission" date="2023-02" db="EMBL/GenBank/DDBJ databases">
        <title>LHISI_Scaffold_Assembly.</title>
        <authorList>
            <person name="Stuart O.P."/>
            <person name="Cleave R."/>
            <person name="Magrath M.J.L."/>
            <person name="Mikheyev A.S."/>
        </authorList>
    </citation>
    <scope>NUCLEOTIDE SEQUENCE [LARGE SCALE GENOMIC DNA]</scope>
    <source>
        <strain evidence="2">Daus_M_001</strain>
        <tissue evidence="2">Leg muscle</tissue>
    </source>
</reference>
<feature type="compositionally biased region" description="Polar residues" evidence="1">
    <location>
        <begin position="577"/>
        <end position="586"/>
    </location>
</feature>
<evidence type="ECO:0000256" key="1">
    <source>
        <dbReference type="SAM" id="MobiDB-lite"/>
    </source>
</evidence>
<evidence type="ECO:0000313" key="3">
    <source>
        <dbReference type="Proteomes" id="UP001159363"/>
    </source>
</evidence>
<feature type="compositionally biased region" description="Polar residues" evidence="1">
    <location>
        <begin position="52"/>
        <end position="70"/>
    </location>
</feature>
<feature type="compositionally biased region" description="Basic and acidic residues" evidence="1">
    <location>
        <begin position="557"/>
        <end position="576"/>
    </location>
</feature>
<accession>A0ABQ9I306</accession>
<feature type="region of interest" description="Disordered" evidence="1">
    <location>
        <begin position="547"/>
        <end position="590"/>
    </location>
</feature>
<feature type="region of interest" description="Disordered" evidence="1">
    <location>
        <begin position="52"/>
        <end position="102"/>
    </location>
</feature>
<feature type="compositionally biased region" description="Polar residues" evidence="1">
    <location>
        <begin position="547"/>
        <end position="556"/>
    </location>
</feature>
<comment type="caution">
    <text evidence="2">The sequence shown here is derived from an EMBL/GenBank/DDBJ whole genome shotgun (WGS) entry which is preliminary data.</text>
</comment>
<dbReference type="Proteomes" id="UP001159363">
    <property type="component" value="Chromosome 3"/>
</dbReference>
<evidence type="ECO:0000313" key="2">
    <source>
        <dbReference type="EMBL" id="KAJ8891045.1"/>
    </source>
</evidence>
<dbReference type="EMBL" id="JARBHB010000003">
    <property type="protein sequence ID" value="KAJ8891045.1"/>
    <property type="molecule type" value="Genomic_DNA"/>
</dbReference>
<gene>
    <name evidence="2" type="ORF">PR048_010554</name>
</gene>
<keyword evidence="3" id="KW-1185">Reference proteome</keyword>
<feature type="compositionally biased region" description="Basic residues" evidence="1">
    <location>
        <begin position="73"/>
        <end position="83"/>
    </location>
</feature>
<protein>
    <submittedName>
        <fullName evidence="2">Uncharacterized protein</fullName>
    </submittedName>
</protein>
<organism evidence="2 3">
    <name type="scientific">Dryococelus australis</name>
    <dbReference type="NCBI Taxonomy" id="614101"/>
    <lineage>
        <taxon>Eukaryota</taxon>
        <taxon>Metazoa</taxon>
        <taxon>Ecdysozoa</taxon>
        <taxon>Arthropoda</taxon>
        <taxon>Hexapoda</taxon>
        <taxon>Insecta</taxon>
        <taxon>Pterygota</taxon>
        <taxon>Neoptera</taxon>
        <taxon>Polyneoptera</taxon>
        <taxon>Phasmatodea</taxon>
        <taxon>Verophasmatodea</taxon>
        <taxon>Anareolatae</taxon>
        <taxon>Phasmatidae</taxon>
        <taxon>Eurycanthinae</taxon>
        <taxon>Dryococelus</taxon>
    </lineage>
</organism>
<proteinExistence type="predicted"/>
<sequence length="682" mass="74209">MALPIGVEYLRGEVGTPLSRAQLKRRGGEMDTNKYAERVGAKRWRYRQISSSPIGSDVSRTNSPPLSSPQLGGHRKVTKCRCGGKRESPEKTHRPRSQAKRSAIGVPLDRRCTSFAPSPIELVAGARGLWATTLEPNGLMNFDINKHLGGLLGSRQSGGNYFPPPRWFVAGARGGRGGEVVKTLVREALKLQATTLLGIKLPLTASSPPRWATNCALAPEQRTQTLSTTLTKGRKSRAGIPSRLPAASVRRVLERVSRTSRFELPTTPLQPINHPHKPFRHPLLSSSCISFRCLLRELGLGVLNSTPPPSRGGPRLDHSPSHQGGFHSRIFGCGNRTGRCRWSAGFLGDIPALLHTSLVNRVAPLRFEPLHLRHNPVYANFAIRENVTLNGLNKGIVLHSSREIFLLVGPVGLISANWRRTAARRDVTLMGGEEPRWLSGYSLLASRQGANRVQSPVGSLPDFRVWESCRTMPLVGGFFSRGYFAAPCSLPSPSSAFKTSLRKLIEALASPSIDIGGWHPTEFSMSHRLEILLPDSAQRTWTRAFARSQNERASTSELRDALPGDFLPRHKSDQKSSRAPTRTTRVSGDLPGRRALNNCFGFASHAHAYASHADAYASHADAYASHADAYASHADAYASHADAYASHADAYASHADAYASHADAYASHADGYTSRAGAEESG</sequence>